<dbReference type="Proteomes" id="UP001229421">
    <property type="component" value="Unassembled WGS sequence"/>
</dbReference>
<dbReference type="EMBL" id="JAUHHV010000004">
    <property type="protein sequence ID" value="KAK1428038.1"/>
    <property type="molecule type" value="Genomic_DNA"/>
</dbReference>
<gene>
    <name evidence="3" type="ORF">QVD17_16865</name>
</gene>
<comment type="caution">
    <text evidence="3">The sequence shown here is derived from an EMBL/GenBank/DDBJ whole genome shotgun (WGS) entry which is preliminary data.</text>
</comment>
<evidence type="ECO:0000256" key="1">
    <source>
        <dbReference type="SAM" id="MobiDB-lite"/>
    </source>
</evidence>
<evidence type="ECO:0000256" key="2">
    <source>
        <dbReference type="SAM" id="SignalP"/>
    </source>
</evidence>
<evidence type="ECO:0000313" key="4">
    <source>
        <dbReference type="Proteomes" id="UP001229421"/>
    </source>
</evidence>
<protein>
    <submittedName>
        <fullName evidence="3">Uncharacterized protein</fullName>
    </submittedName>
</protein>
<sequence>MSPATHHHHRSLLMLLTIRLAAITIRSEKDQINSDKLVRKMCPVVYVRSEHLVNIEQNLRKAETNECGQKKNKTPTKRKQNDQGNTKSNVLDIEDTMNDVDVDEHENNVSIMVYEEISPKVVGNEETINCDSENEEVDQDDEMTSGTEVGQDNEMTNGTEL</sequence>
<reference evidence="3" key="1">
    <citation type="journal article" date="2023" name="bioRxiv">
        <title>Improved chromosome-level genome assembly for marigold (Tagetes erecta).</title>
        <authorList>
            <person name="Jiang F."/>
            <person name="Yuan L."/>
            <person name="Wang S."/>
            <person name="Wang H."/>
            <person name="Xu D."/>
            <person name="Wang A."/>
            <person name="Fan W."/>
        </authorList>
    </citation>
    <scope>NUCLEOTIDE SEQUENCE</scope>
    <source>
        <strain evidence="3">WSJ</strain>
        <tissue evidence="3">Leaf</tissue>
    </source>
</reference>
<dbReference type="AlphaFoldDB" id="A0AAD8KS52"/>
<keyword evidence="4" id="KW-1185">Reference proteome</keyword>
<feature type="chain" id="PRO_5041993216" evidence="2">
    <location>
        <begin position="28"/>
        <end position="161"/>
    </location>
</feature>
<proteinExistence type="predicted"/>
<feature type="region of interest" description="Disordered" evidence="1">
    <location>
        <begin position="62"/>
        <end position="100"/>
    </location>
</feature>
<feature type="compositionally biased region" description="Polar residues" evidence="1">
    <location>
        <begin position="144"/>
        <end position="161"/>
    </location>
</feature>
<organism evidence="3 4">
    <name type="scientific">Tagetes erecta</name>
    <name type="common">African marigold</name>
    <dbReference type="NCBI Taxonomy" id="13708"/>
    <lineage>
        <taxon>Eukaryota</taxon>
        <taxon>Viridiplantae</taxon>
        <taxon>Streptophyta</taxon>
        <taxon>Embryophyta</taxon>
        <taxon>Tracheophyta</taxon>
        <taxon>Spermatophyta</taxon>
        <taxon>Magnoliopsida</taxon>
        <taxon>eudicotyledons</taxon>
        <taxon>Gunneridae</taxon>
        <taxon>Pentapetalae</taxon>
        <taxon>asterids</taxon>
        <taxon>campanulids</taxon>
        <taxon>Asterales</taxon>
        <taxon>Asteraceae</taxon>
        <taxon>Asteroideae</taxon>
        <taxon>Heliantheae alliance</taxon>
        <taxon>Tageteae</taxon>
        <taxon>Tagetes</taxon>
    </lineage>
</organism>
<accession>A0AAD8KS52</accession>
<keyword evidence="2" id="KW-0732">Signal</keyword>
<name>A0AAD8KS52_TARER</name>
<feature type="signal peptide" evidence="2">
    <location>
        <begin position="1"/>
        <end position="27"/>
    </location>
</feature>
<evidence type="ECO:0000313" key="3">
    <source>
        <dbReference type="EMBL" id="KAK1428038.1"/>
    </source>
</evidence>
<feature type="region of interest" description="Disordered" evidence="1">
    <location>
        <begin position="128"/>
        <end position="161"/>
    </location>
</feature>
<feature type="compositionally biased region" description="Acidic residues" evidence="1">
    <location>
        <begin position="132"/>
        <end position="143"/>
    </location>
</feature>